<dbReference type="PANTHER" id="PTHR43409:SF16">
    <property type="entry name" value="SLR0320 PROTEIN"/>
    <property type="match status" value="1"/>
</dbReference>
<dbReference type="EMBL" id="PQFF01000259">
    <property type="protein sequence ID" value="RHZ69481.1"/>
    <property type="molecule type" value="Genomic_DNA"/>
</dbReference>
<comment type="cofactor">
    <cofactor evidence="1">
        <name>[4Fe-4S] cluster</name>
        <dbReference type="ChEBI" id="CHEBI:49883"/>
    </cofactor>
</comment>
<evidence type="ECO:0000313" key="7">
    <source>
        <dbReference type="EMBL" id="RHZ69481.1"/>
    </source>
</evidence>
<feature type="domain" description="Radical SAM core" evidence="6">
    <location>
        <begin position="213"/>
        <end position="445"/>
    </location>
</feature>
<proteinExistence type="predicted"/>
<dbReference type="InterPro" id="IPR006638">
    <property type="entry name" value="Elp3/MiaA/NifB-like_rSAM"/>
</dbReference>
<dbReference type="InterPro" id="IPR023404">
    <property type="entry name" value="rSAM_horseshoe"/>
</dbReference>
<keyword evidence="4" id="KW-0408">Iron</keyword>
<dbReference type="InterPro" id="IPR007197">
    <property type="entry name" value="rSAM"/>
</dbReference>
<dbReference type="GO" id="GO:0051536">
    <property type="term" value="F:iron-sulfur cluster binding"/>
    <property type="evidence" value="ECO:0007669"/>
    <property type="project" value="UniProtKB-KW"/>
</dbReference>
<evidence type="ECO:0000256" key="2">
    <source>
        <dbReference type="ARBA" id="ARBA00022691"/>
    </source>
</evidence>
<evidence type="ECO:0000256" key="5">
    <source>
        <dbReference type="ARBA" id="ARBA00023014"/>
    </source>
</evidence>
<accession>A0A397I1K7</accession>
<dbReference type="SFLD" id="SFLDG01082">
    <property type="entry name" value="B12-binding_domain_containing"/>
    <property type="match status" value="1"/>
</dbReference>
<dbReference type="GO" id="GO:0005829">
    <property type="term" value="C:cytosol"/>
    <property type="evidence" value="ECO:0007669"/>
    <property type="project" value="TreeGrafter"/>
</dbReference>
<gene>
    <name evidence="7" type="ORF">Glove_283g45</name>
</gene>
<evidence type="ECO:0000256" key="3">
    <source>
        <dbReference type="ARBA" id="ARBA00022723"/>
    </source>
</evidence>
<keyword evidence="3" id="KW-0479">Metal-binding</keyword>
<dbReference type="Pfam" id="PF04055">
    <property type="entry name" value="Radical_SAM"/>
    <property type="match status" value="1"/>
</dbReference>
<evidence type="ECO:0000256" key="4">
    <source>
        <dbReference type="ARBA" id="ARBA00023004"/>
    </source>
</evidence>
<evidence type="ECO:0000259" key="6">
    <source>
        <dbReference type="PROSITE" id="PS51918"/>
    </source>
</evidence>
<protein>
    <recommendedName>
        <fullName evidence="6">Radical SAM core domain-containing protein</fullName>
    </recommendedName>
</protein>
<dbReference type="PANTHER" id="PTHR43409">
    <property type="entry name" value="ANAEROBIC MAGNESIUM-PROTOPORPHYRIN IX MONOMETHYL ESTER CYCLASE-RELATED"/>
    <property type="match status" value="1"/>
</dbReference>
<dbReference type="SMART" id="SM00729">
    <property type="entry name" value="Elp3"/>
    <property type="match status" value="1"/>
</dbReference>
<dbReference type="OrthoDB" id="431409at2759"/>
<keyword evidence="5" id="KW-0411">Iron-sulfur</keyword>
<organism evidence="7 8">
    <name type="scientific">Diversispora epigaea</name>
    <dbReference type="NCBI Taxonomy" id="1348612"/>
    <lineage>
        <taxon>Eukaryota</taxon>
        <taxon>Fungi</taxon>
        <taxon>Fungi incertae sedis</taxon>
        <taxon>Mucoromycota</taxon>
        <taxon>Glomeromycotina</taxon>
        <taxon>Glomeromycetes</taxon>
        <taxon>Diversisporales</taxon>
        <taxon>Diversisporaceae</taxon>
        <taxon>Diversispora</taxon>
    </lineage>
</organism>
<dbReference type="GO" id="GO:0003824">
    <property type="term" value="F:catalytic activity"/>
    <property type="evidence" value="ECO:0007669"/>
    <property type="project" value="InterPro"/>
</dbReference>
<dbReference type="SUPFAM" id="SSF102114">
    <property type="entry name" value="Radical SAM enzymes"/>
    <property type="match status" value="1"/>
</dbReference>
<keyword evidence="8" id="KW-1185">Reference proteome</keyword>
<dbReference type="CDD" id="cd01335">
    <property type="entry name" value="Radical_SAM"/>
    <property type="match status" value="1"/>
</dbReference>
<dbReference type="SFLD" id="SFLDS00029">
    <property type="entry name" value="Radical_SAM"/>
    <property type="match status" value="1"/>
</dbReference>
<evidence type="ECO:0000313" key="8">
    <source>
        <dbReference type="Proteomes" id="UP000266861"/>
    </source>
</evidence>
<dbReference type="Proteomes" id="UP000266861">
    <property type="component" value="Unassembled WGS sequence"/>
</dbReference>
<reference evidence="7 8" key="1">
    <citation type="submission" date="2018-08" db="EMBL/GenBank/DDBJ databases">
        <title>Genome and evolution of the arbuscular mycorrhizal fungus Diversispora epigaea (formerly Glomus versiforme) and its bacterial endosymbionts.</title>
        <authorList>
            <person name="Sun X."/>
            <person name="Fei Z."/>
            <person name="Harrison M."/>
        </authorList>
    </citation>
    <scope>NUCLEOTIDE SEQUENCE [LARGE SCALE GENOMIC DNA]</scope>
    <source>
        <strain evidence="7 8">IT104</strain>
    </source>
</reference>
<dbReference type="PROSITE" id="PS51918">
    <property type="entry name" value="RADICAL_SAM"/>
    <property type="match status" value="1"/>
</dbReference>
<comment type="caution">
    <text evidence="7">The sequence shown here is derived from an EMBL/GenBank/DDBJ whole genome shotgun (WGS) entry which is preliminary data.</text>
</comment>
<dbReference type="AlphaFoldDB" id="A0A397I1K7"/>
<dbReference type="InterPro" id="IPR051198">
    <property type="entry name" value="BchE-like"/>
</dbReference>
<sequence length="468" mass="53533">MISKLFPEQRIRFIRNIALYALPKITPYKISLVSLDWIRKKDPPIALGHACIKASLIQSFTSSQLSINDHTVNLFQNTLPFNKLCSTITQQILSTSPDLIAFGVFVWNETHIQRILNLLRNEHKYKGLLLCGGPQINYAPKGVLEQHYPQVNYFIRGYAENAMVDFVQCKIEQKNRKDEFSMLNMIQGLHTANTPDRGTQANVDLDTSSSPFQTSPPIINVSTQQFIRWESQRGCPFRCSFCAHRDAASARTPIGSLRVKRDLNLLTNKNSIVSDIAILDPTFNSGKSYLSVLDHFIENSFKGRISLQTRFEMVTKEFLDRCEILKDVVVLEFGVQTAIRAEQLEIQRFNNLKRITEIAKELTRRGIMFEVSLIYGLPNQTVESFRISIDFTKMLGANKIYAWPLMLLRGTELERRKFDLGLREEVLIPGELKEIVKERLSEGIPHVTSSPSFTRDKWLEMSAIAETL</sequence>
<evidence type="ECO:0000256" key="1">
    <source>
        <dbReference type="ARBA" id="ARBA00001966"/>
    </source>
</evidence>
<dbReference type="InterPro" id="IPR058240">
    <property type="entry name" value="rSAM_sf"/>
</dbReference>
<dbReference type="GO" id="GO:0046872">
    <property type="term" value="F:metal ion binding"/>
    <property type="evidence" value="ECO:0007669"/>
    <property type="project" value="UniProtKB-KW"/>
</dbReference>
<keyword evidence="2" id="KW-0949">S-adenosyl-L-methionine</keyword>
<dbReference type="Gene3D" id="3.80.30.20">
    <property type="entry name" value="tm_1862 like domain"/>
    <property type="match status" value="1"/>
</dbReference>
<name>A0A397I1K7_9GLOM</name>
<dbReference type="Gene3D" id="3.40.50.280">
    <property type="entry name" value="Cobalamin-binding domain"/>
    <property type="match status" value="1"/>
</dbReference>